<keyword evidence="2" id="KW-1185">Reference proteome</keyword>
<comment type="caution">
    <text evidence="1">The sequence shown here is derived from an EMBL/GenBank/DDBJ whole genome shotgun (WGS) entry which is preliminary data.</text>
</comment>
<evidence type="ECO:0000313" key="2">
    <source>
        <dbReference type="Proteomes" id="UP001469553"/>
    </source>
</evidence>
<organism evidence="1 2">
    <name type="scientific">Ameca splendens</name>
    <dbReference type="NCBI Taxonomy" id="208324"/>
    <lineage>
        <taxon>Eukaryota</taxon>
        <taxon>Metazoa</taxon>
        <taxon>Chordata</taxon>
        <taxon>Craniata</taxon>
        <taxon>Vertebrata</taxon>
        <taxon>Euteleostomi</taxon>
        <taxon>Actinopterygii</taxon>
        <taxon>Neopterygii</taxon>
        <taxon>Teleostei</taxon>
        <taxon>Neoteleostei</taxon>
        <taxon>Acanthomorphata</taxon>
        <taxon>Ovalentaria</taxon>
        <taxon>Atherinomorphae</taxon>
        <taxon>Cyprinodontiformes</taxon>
        <taxon>Goodeidae</taxon>
        <taxon>Ameca</taxon>
    </lineage>
</organism>
<proteinExistence type="predicted"/>
<dbReference type="EMBL" id="JAHRIP010041019">
    <property type="protein sequence ID" value="MEQ2296932.1"/>
    <property type="molecule type" value="Genomic_DNA"/>
</dbReference>
<evidence type="ECO:0000313" key="1">
    <source>
        <dbReference type="EMBL" id="MEQ2296932.1"/>
    </source>
</evidence>
<name>A0ABV0YTC0_9TELE</name>
<accession>A0ABV0YTC0</accession>
<protein>
    <submittedName>
        <fullName evidence="1">Uncharacterized protein</fullName>
    </submittedName>
</protein>
<sequence length="116" mass="13086">MKGALKIGTQMALTSSPFNTPVAEALLLDQHLPNATEPHHLLIYLLLIRTFKSLLCDTVWAPVVTLNIRNEHVQEKLGPLIGDSCKISVLIRDRKNKAKRIRDRHKQSTKVINCQV</sequence>
<dbReference type="Proteomes" id="UP001469553">
    <property type="component" value="Unassembled WGS sequence"/>
</dbReference>
<gene>
    <name evidence="1" type="ORF">AMECASPLE_029566</name>
</gene>
<reference evidence="1 2" key="1">
    <citation type="submission" date="2021-06" db="EMBL/GenBank/DDBJ databases">
        <authorList>
            <person name="Palmer J.M."/>
        </authorList>
    </citation>
    <scope>NUCLEOTIDE SEQUENCE [LARGE SCALE GENOMIC DNA]</scope>
    <source>
        <strain evidence="1 2">AS_MEX2019</strain>
        <tissue evidence="1">Muscle</tissue>
    </source>
</reference>